<dbReference type="InterPro" id="IPR015797">
    <property type="entry name" value="NUDIX_hydrolase-like_dom_sf"/>
</dbReference>
<reference evidence="3" key="1">
    <citation type="submission" date="2020-10" db="EMBL/GenBank/DDBJ databases">
        <authorList>
            <person name="Gilroy R."/>
        </authorList>
    </citation>
    <scope>NUCLEOTIDE SEQUENCE</scope>
    <source>
        <strain evidence="3">ChiSjej6B24-2974</strain>
    </source>
</reference>
<dbReference type="Pfam" id="PF00293">
    <property type="entry name" value="NUDIX"/>
    <property type="match status" value="1"/>
</dbReference>
<organism evidence="3 4">
    <name type="scientific">Candidatus Pullichristensenella stercorigallinarum</name>
    <dbReference type="NCBI Taxonomy" id="2840909"/>
    <lineage>
        <taxon>Bacteria</taxon>
        <taxon>Bacillati</taxon>
        <taxon>Bacillota</taxon>
        <taxon>Clostridia</taxon>
        <taxon>Candidatus Pullichristensenella</taxon>
    </lineage>
</organism>
<comment type="caution">
    <text evidence="3">The sequence shown here is derived from an EMBL/GenBank/DDBJ whole genome shotgun (WGS) entry which is preliminary data.</text>
</comment>
<reference evidence="3" key="2">
    <citation type="journal article" date="2021" name="PeerJ">
        <title>Extensive microbial diversity within the chicken gut microbiome revealed by metagenomics and culture.</title>
        <authorList>
            <person name="Gilroy R."/>
            <person name="Ravi A."/>
            <person name="Getino M."/>
            <person name="Pursley I."/>
            <person name="Horton D.L."/>
            <person name="Alikhan N.F."/>
            <person name="Baker D."/>
            <person name="Gharbi K."/>
            <person name="Hall N."/>
            <person name="Watson M."/>
            <person name="Adriaenssens E.M."/>
            <person name="Foster-Nyarko E."/>
            <person name="Jarju S."/>
            <person name="Secka A."/>
            <person name="Antonio M."/>
            <person name="Oren A."/>
            <person name="Chaudhuri R.R."/>
            <person name="La Ragione R."/>
            <person name="Hildebrand F."/>
            <person name="Pallen M.J."/>
        </authorList>
    </citation>
    <scope>NUCLEOTIDE SEQUENCE</scope>
    <source>
        <strain evidence="3">ChiSjej6B24-2974</strain>
    </source>
</reference>
<dbReference type="PROSITE" id="PS00893">
    <property type="entry name" value="NUDIX_BOX"/>
    <property type="match status" value="1"/>
</dbReference>
<proteinExistence type="predicted"/>
<keyword evidence="1" id="KW-0378">Hydrolase</keyword>
<feature type="domain" description="Nudix hydrolase" evidence="2">
    <location>
        <begin position="23"/>
        <end position="152"/>
    </location>
</feature>
<dbReference type="CDD" id="cd04693">
    <property type="entry name" value="NUDIX_Hydrolase"/>
    <property type="match status" value="1"/>
</dbReference>
<dbReference type="InterPro" id="IPR000086">
    <property type="entry name" value="NUDIX_hydrolase_dom"/>
</dbReference>
<dbReference type="PANTHER" id="PTHR10885:SF0">
    <property type="entry name" value="ISOPENTENYL-DIPHOSPHATE DELTA-ISOMERASE"/>
    <property type="match status" value="1"/>
</dbReference>
<evidence type="ECO:0000256" key="1">
    <source>
        <dbReference type="ARBA" id="ARBA00022801"/>
    </source>
</evidence>
<dbReference type="PANTHER" id="PTHR10885">
    <property type="entry name" value="ISOPENTENYL-DIPHOSPHATE DELTA-ISOMERASE"/>
    <property type="match status" value="1"/>
</dbReference>
<accession>A0A9D0ZM01</accession>
<dbReference type="Gene3D" id="3.90.79.10">
    <property type="entry name" value="Nucleoside Triphosphate Pyrophosphohydrolase"/>
    <property type="match status" value="1"/>
</dbReference>
<dbReference type="PROSITE" id="PS51462">
    <property type="entry name" value="NUDIX"/>
    <property type="match status" value="1"/>
</dbReference>
<evidence type="ECO:0000259" key="2">
    <source>
        <dbReference type="PROSITE" id="PS51462"/>
    </source>
</evidence>
<protein>
    <submittedName>
        <fullName evidence="3">NUDIX domain-containing protein</fullName>
    </submittedName>
</protein>
<dbReference type="GO" id="GO:0016787">
    <property type="term" value="F:hydrolase activity"/>
    <property type="evidence" value="ECO:0007669"/>
    <property type="project" value="UniProtKB-KW"/>
</dbReference>
<name>A0A9D0ZM01_9FIRM</name>
<dbReference type="EMBL" id="DVFZ01000016">
    <property type="protein sequence ID" value="HIQ81779.1"/>
    <property type="molecule type" value="Genomic_DNA"/>
</dbReference>
<evidence type="ECO:0000313" key="3">
    <source>
        <dbReference type="EMBL" id="HIQ81779.1"/>
    </source>
</evidence>
<gene>
    <name evidence="3" type="ORF">IAA52_01615</name>
</gene>
<sequence>MYDENRQPTGAKARRGEPFPPGGLHLVVHVCIFDRQGRMLIQRRQKGKSAWPDRWDLSAGGCARAGETSRQAVERETLEELGIALDLKGVRPALTVNFSRGFDDLYLIERDIDLASLRLQPEEVSQVDWASRETVLEMLESGAFIPYRRSLMELLFDMRGQMGMLPVPWPENT</sequence>
<dbReference type="Proteomes" id="UP000824260">
    <property type="component" value="Unassembled WGS sequence"/>
</dbReference>
<evidence type="ECO:0000313" key="4">
    <source>
        <dbReference type="Proteomes" id="UP000824260"/>
    </source>
</evidence>
<dbReference type="AlphaFoldDB" id="A0A9D0ZM01"/>
<dbReference type="SUPFAM" id="SSF55811">
    <property type="entry name" value="Nudix"/>
    <property type="match status" value="1"/>
</dbReference>
<dbReference type="InterPro" id="IPR020084">
    <property type="entry name" value="NUDIX_hydrolase_CS"/>
</dbReference>